<reference evidence="9 10" key="1">
    <citation type="submission" date="2019-01" db="EMBL/GenBank/DDBJ databases">
        <title>Sequencing of cultivated peanut Arachis hypogaea provides insights into genome evolution and oil improvement.</title>
        <authorList>
            <person name="Chen X."/>
        </authorList>
    </citation>
    <scope>NUCLEOTIDE SEQUENCE [LARGE SCALE GENOMIC DNA]</scope>
    <source>
        <strain evidence="10">cv. Fuhuasheng</strain>
        <tissue evidence="9">Leaves</tissue>
    </source>
</reference>
<dbReference type="InterPro" id="IPR036236">
    <property type="entry name" value="Znf_C2H2_sf"/>
</dbReference>
<dbReference type="PANTHER" id="PTHR47287">
    <property type="entry name" value="C2H2 AND C2HC ZINC FINGERS SUPERFAMILY PROTEIN"/>
    <property type="match status" value="1"/>
</dbReference>
<dbReference type="Gene3D" id="3.30.160.60">
    <property type="entry name" value="Classic Zinc Finger"/>
    <property type="match status" value="1"/>
</dbReference>
<feature type="compositionally biased region" description="Acidic residues" evidence="7">
    <location>
        <begin position="392"/>
        <end position="402"/>
    </location>
</feature>
<evidence type="ECO:0000256" key="4">
    <source>
        <dbReference type="ARBA" id="ARBA00022833"/>
    </source>
</evidence>
<dbReference type="EMBL" id="SDMP01000016">
    <property type="protein sequence ID" value="RYR04068.1"/>
    <property type="molecule type" value="Genomic_DNA"/>
</dbReference>
<comment type="subcellular location">
    <subcellularLocation>
        <location evidence="1">Nucleus</location>
    </subcellularLocation>
</comment>
<evidence type="ECO:0000313" key="9">
    <source>
        <dbReference type="EMBL" id="RYR04068.1"/>
    </source>
</evidence>
<keyword evidence="10" id="KW-1185">Reference proteome</keyword>
<dbReference type="PROSITE" id="PS00028">
    <property type="entry name" value="ZINC_FINGER_C2H2_1"/>
    <property type="match status" value="1"/>
</dbReference>
<evidence type="ECO:0000256" key="3">
    <source>
        <dbReference type="ARBA" id="ARBA00022771"/>
    </source>
</evidence>
<evidence type="ECO:0000259" key="8">
    <source>
        <dbReference type="PROSITE" id="PS50157"/>
    </source>
</evidence>
<feature type="compositionally biased region" description="Low complexity" evidence="7">
    <location>
        <begin position="352"/>
        <end position="373"/>
    </location>
</feature>
<dbReference type="AlphaFoldDB" id="A0A444YQA9"/>
<dbReference type="OrthoDB" id="6077919at2759"/>
<evidence type="ECO:0000256" key="6">
    <source>
        <dbReference type="PROSITE-ProRule" id="PRU00042"/>
    </source>
</evidence>
<feature type="region of interest" description="Disordered" evidence="7">
    <location>
        <begin position="163"/>
        <end position="191"/>
    </location>
</feature>
<dbReference type="GO" id="GO:0008270">
    <property type="term" value="F:zinc ion binding"/>
    <property type="evidence" value="ECO:0007669"/>
    <property type="project" value="UniProtKB-KW"/>
</dbReference>
<dbReference type="GO" id="GO:0005634">
    <property type="term" value="C:nucleus"/>
    <property type="evidence" value="ECO:0007669"/>
    <property type="project" value="UniProtKB-SubCell"/>
</dbReference>
<feature type="region of interest" description="Disordered" evidence="7">
    <location>
        <begin position="337"/>
        <end position="402"/>
    </location>
</feature>
<name>A0A444YQA9_ARAHY</name>
<keyword evidence="3 6" id="KW-0863">Zinc-finger</keyword>
<dbReference type="GO" id="GO:0009788">
    <property type="term" value="P:negative regulation of abscisic acid-activated signaling pathway"/>
    <property type="evidence" value="ECO:0007669"/>
    <property type="project" value="InterPro"/>
</dbReference>
<feature type="compositionally biased region" description="Basic and acidic residues" evidence="7">
    <location>
        <begin position="10"/>
        <end position="30"/>
    </location>
</feature>
<dbReference type="PANTHER" id="PTHR47287:SF15">
    <property type="entry name" value="ZINC FINGER PROTEIN 3-LIKE"/>
    <property type="match status" value="1"/>
</dbReference>
<feature type="domain" description="C2H2-type" evidence="8">
    <location>
        <begin position="151"/>
        <end position="178"/>
    </location>
</feature>
<accession>A0A444YQA9</accession>
<keyword evidence="5" id="KW-0539">Nucleus</keyword>
<dbReference type="PROSITE" id="PS50157">
    <property type="entry name" value="ZINC_FINGER_C2H2_2"/>
    <property type="match status" value="1"/>
</dbReference>
<feature type="compositionally biased region" description="Basic residues" evidence="7">
    <location>
        <begin position="171"/>
        <end position="185"/>
    </location>
</feature>
<dbReference type="InterPro" id="IPR044246">
    <property type="entry name" value="ZFP3-like"/>
</dbReference>
<keyword evidence="2" id="KW-0479">Metal-binding</keyword>
<dbReference type="InterPro" id="IPR013087">
    <property type="entry name" value="Znf_C2H2_type"/>
</dbReference>
<comment type="caution">
    <text evidence="9">The sequence shown here is derived from an EMBL/GenBank/DDBJ whole genome shotgun (WGS) entry which is preliminary data.</text>
</comment>
<keyword evidence="4" id="KW-0862">Zinc</keyword>
<evidence type="ECO:0000256" key="5">
    <source>
        <dbReference type="ARBA" id="ARBA00023242"/>
    </source>
</evidence>
<feature type="compositionally biased region" description="Polar residues" evidence="7">
    <location>
        <begin position="131"/>
        <end position="140"/>
    </location>
</feature>
<proteinExistence type="predicted"/>
<evidence type="ECO:0000256" key="7">
    <source>
        <dbReference type="SAM" id="MobiDB-lite"/>
    </source>
</evidence>
<gene>
    <name evidence="9" type="ORF">Ahy_B06g083614</name>
</gene>
<evidence type="ECO:0000256" key="1">
    <source>
        <dbReference type="ARBA" id="ARBA00004123"/>
    </source>
</evidence>
<dbReference type="Proteomes" id="UP000289738">
    <property type="component" value="Chromosome B06"/>
</dbReference>
<organism evidence="9 10">
    <name type="scientific">Arachis hypogaea</name>
    <name type="common">Peanut</name>
    <dbReference type="NCBI Taxonomy" id="3818"/>
    <lineage>
        <taxon>Eukaryota</taxon>
        <taxon>Viridiplantae</taxon>
        <taxon>Streptophyta</taxon>
        <taxon>Embryophyta</taxon>
        <taxon>Tracheophyta</taxon>
        <taxon>Spermatophyta</taxon>
        <taxon>Magnoliopsida</taxon>
        <taxon>eudicotyledons</taxon>
        <taxon>Gunneridae</taxon>
        <taxon>Pentapetalae</taxon>
        <taxon>rosids</taxon>
        <taxon>fabids</taxon>
        <taxon>Fabales</taxon>
        <taxon>Fabaceae</taxon>
        <taxon>Papilionoideae</taxon>
        <taxon>50 kb inversion clade</taxon>
        <taxon>dalbergioids sensu lato</taxon>
        <taxon>Dalbergieae</taxon>
        <taxon>Pterocarpus clade</taxon>
        <taxon>Arachis</taxon>
    </lineage>
</organism>
<sequence>MAERLSLGNVEDRKLKSKMEDSPTQDRPESENPTLSLMMMEESPTMNGLDPENLTLSLTTKMEDSPIMDSLQPENLTLSLATKMEDSPTMEGVGSDNLMLSLTLATRTMVDESHSKATSTSNKPSKDPEGSGSNTLQNHIDTSDDKEDSPFPCGFCNRRFSSSQALGGHQNAHRRERSPLNKRKKTNEPEEMDEADLFANRALGSFLSSNYSSFSTTVPSLRFQGLSPPSSTLSPHPYHHGGSTMTRSHMTSHVSSLPSWPRPGSIGSRAFGGYGPSYGTQPFPKASSLLSPQHRFGTNNSWREEHTGILERLNHNKHVGLLNELSRIPSVPEAATRIGRHQPHVEFGDSQGGSSRLRLDGGSNAGGNNNNNNNDHHHEEDGNPSVSPNDSASEELDLTLGL</sequence>
<evidence type="ECO:0000256" key="2">
    <source>
        <dbReference type="ARBA" id="ARBA00022723"/>
    </source>
</evidence>
<dbReference type="SUPFAM" id="SSF57667">
    <property type="entry name" value="beta-beta-alpha zinc fingers"/>
    <property type="match status" value="1"/>
</dbReference>
<feature type="region of interest" description="Disordered" evidence="7">
    <location>
        <begin position="1"/>
        <end position="36"/>
    </location>
</feature>
<evidence type="ECO:0000313" key="10">
    <source>
        <dbReference type="Proteomes" id="UP000289738"/>
    </source>
</evidence>
<protein>
    <recommendedName>
        <fullName evidence="8">C2H2-type domain-containing protein</fullName>
    </recommendedName>
</protein>
<feature type="region of interest" description="Disordered" evidence="7">
    <location>
        <begin position="109"/>
        <end position="148"/>
    </location>
</feature>